<proteinExistence type="predicted"/>
<gene>
    <name evidence="3" type="ORF">SYNPS1DRAFT_30609</name>
</gene>
<accession>A0A4P9YUI3</accession>
<feature type="transmembrane region" description="Helical" evidence="2">
    <location>
        <begin position="100"/>
        <end position="124"/>
    </location>
</feature>
<feature type="compositionally biased region" description="Polar residues" evidence="1">
    <location>
        <begin position="164"/>
        <end position="189"/>
    </location>
</feature>
<evidence type="ECO:0000256" key="1">
    <source>
        <dbReference type="SAM" id="MobiDB-lite"/>
    </source>
</evidence>
<name>A0A4P9YUI3_9FUNG</name>
<feature type="transmembrane region" description="Helical" evidence="2">
    <location>
        <begin position="34"/>
        <end position="51"/>
    </location>
</feature>
<sequence length="395" mass="42816">FLACIFAPIGIAGSIGHASNGGSSGFGLLLCYSWGYFVIFTLPSFLLRSYMKMSREWPQDLMAGKAKRSQLIRIIAANSLMATAMLCEALGNSIRSEPTAIVYLGMMRALGESTGLAMLVWPGFLRRIRASLLRPSALDHLTTEMAAVSSSASPDPATNHRATHSTSHAHQASATRSEVSTANSGSGTRPNGRARRPPPKLQLSEREKGGIHPLVGHDGTTIFGAGVAGGGDATFGGTDYNPFVISYEYKRKQEKQRRKMGCPTSLKSSTGLLFDASRAGTSHMPIPEERSYEQEVLLHQQRYAEQRRLFAELNRQQGERPFGEGYGHDGSPDEPRRQHARAPSQGSVYLHATSSQHSSVVSGSSKYSHNAASMRQQSSSRSPTTPSSSSRMSYF</sequence>
<feature type="compositionally biased region" description="Low complexity" evidence="1">
    <location>
        <begin position="354"/>
        <end position="395"/>
    </location>
</feature>
<protein>
    <submittedName>
        <fullName evidence="3">Uncharacterized protein</fullName>
    </submittedName>
</protein>
<dbReference type="Proteomes" id="UP000278143">
    <property type="component" value="Unassembled WGS sequence"/>
</dbReference>
<dbReference type="EMBL" id="KZ990806">
    <property type="protein sequence ID" value="RKP23636.1"/>
    <property type="molecule type" value="Genomic_DNA"/>
</dbReference>
<dbReference type="AlphaFoldDB" id="A0A4P9YUI3"/>
<evidence type="ECO:0000313" key="3">
    <source>
        <dbReference type="EMBL" id="RKP23636.1"/>
    </source>
</evidence>
<organism evidence="3 4">
    <name type="scientific">Syncephalis pseudoplumigaleata</name>
    <dbReference type="NCBI Taxonomy" id="1712513"/>
    <lineage>
        <taxon>Eukaryota</taxon>
        <taxon>Fungi</taxon>
        <taxon>Fungi incertae sedis</taxon>
        <taxon>Zoopagomycota</taxon>
        <taxon>Zoopagomycotina</taxon>
        <taxon>Zoopagomycetes</taxon>
        <taxon>Zoopagales</taxon>
        <taxon>Piptocephalidaceae</taxon>
        <taxon>Syncephalis</taxon>
    </lineage>
</organism>
<keyword evidence="2" id="KW-1133">Transmembrane helix</keyword>
<dbReference type="OrthoDB" id="5596730at2759"/>
<evidence type="ECO:0000313" key="4">
    <source>
        <dbReference type="Proteomes" id="UP000278143"/>
    </source>
</evidence>
<feature type="non-terminal residue" evidence="3">
    <location>
        <position position="1"/>
    </location>
</feature>
<evidence type="ECO:0000256" key="2">
    <source>
        <dbReference type="SAM" id="Phobius"/>
    </source>
</evidence>
<feature type="region of interest" description="Disordered" evidence="1">
    <location>
        <begin position="148"/>
        <end position="216"/>
    </location>
</feature>
<keyword evidence="2" id="KW-0472">Membrane</keyword>
<feature type="compositionally biased region" description="Low complexity" evidence="1">
    <location>
        <begin position="148"/>
        <end position="157"/>
    </location>
</feature>
<feature type="region of interest" description="Disordered" evidence="1">
    <location>
        <begin position="317"/>
        <end position="395"/>
    </location>
</feature>
<keyword evidence="4" id="KW-1185">Reference proteome</keyword>
<feature type="compositionally biased region" description="Basic and acidic residues" evidence="1">
    <location>
        <begin position="317"/>
        <end position="337"/>
    </location>
</feature>
<reference evidence="4" key="1">
    <citation type="journal article" date="2018" name="Nat. Microbiol.">
        <title>Leveraging single-cell genomics to expand the fungal tree of life.</title>
        <authorList>
            <person name="Ahrendt S.R."/>
            <person name="Quandt C.A."/>
            <person name="Ciobanu D."/>
            <person name="Clum A."/>
            <person name="Salamov A."/>
            <person name="Andreopoulos B."/>
            <person name="Cheng J.F."/>
            <person name="Woyke T."/>
            <person name="Pelin A."/>
            <person name="Henrissat B."/>
            <person name="Reynolds N.K."/>
            <person name="Benny G.L."/>
            <person name="Smith M.E."/>
            <person name="James T.Y."/>
            <person name="Grigoriev I.V."/>
        </authorList>
    </citation>
    <scope>NUCLEOTIDE SEQUENCE [LARGE SCALE GENOMIC DNA]</scope>
    <source>
        <strain evidence="4">Benny S71-1</strain>
    </source>
</reference>
<keyword evidence="2" id="KW-0812">Transmembrane</keyword>